<proteinExistence type="predicted"/>
<evidence type="ECO:0000313" key="1">
    <source>
        <dbReference type="EMBL" id="WNK21236.1"/>
    </source>
</evidence>
<name>A0ABY9Z2I7_9GAMM</name>
<dbReference type="EMBL" id="CP119391">
    <property type="protein sequence ID" value="WNK21236.1"/>
    <property type="molecule type" value="Genomic_DNA"/>
</dbReference>
<reference evidence="1 2" key="1">
    <citation type="submission" date="2023-03" db="EMBL/GenBank/DDBJ databases">
        <title>Halomonas sp. nov., isolated from Korean tranditional fermented seafood 'Jeotgal'.</title>
        <authorList>
            <person name="Kim B."/>
            <person name="Shin N.-R."/>
        </authorList>
    </citation>
    <scope>NUCLEOTIDE SEQUENCE [LARGE SCALE GENOMIC DNA]</scope>
    <source>
        <strain evidence="1 2">SG2L-4</strain>
    </source>
</reference>
<accession>A0ABY9Z2I7</accession>
<dbReference type="Proteomes" id="UP001301869">
    <property type="component" value="Chromosome"/>
</dbReference>
<organism evidence="1 2">
    <name type="scientific">Halomonas piscis</name>
    <dbReference type="NCBI Taxonomy" id="3031727"/>
    <lineage>
        <taxon>Bacteria</taxon>
        <taxon>Pseudomonadati</taxon>
        <taxon>Pseudomonadota</taxon>
        <taxon>Gammaproteobacteria</taxon>
        <taxon>Oceanospirillales</taxon>
        <taxon>Halomonadaceae</taxon>
        <taxon>Halomonas</taxon>
    </lineage>
</organism>
<gene>
    <name evidence="1" type="ORF">P1P91_06055</name>
</gene>
<protein>
    <submittedName>
        <fullName evidence="1">Uncharacterized protein</fullName>
    </submittedName>
</protein>
<keyword evidence="2" id="KW-1185">Reference proteome</keyword>
<evidence type="ECO:0000313" key="2">
    <source>
        <dbReference type="Proteomes" id="UP001301869"/>
    </source>
</evidence>
<sequence length="306" mass="34151">MSKVKPSARSDIRPRGPAGDAAFAPLYDPSLRWPVRRAWLELFVREGVQQALGLPLERLLMGVWLGHAPGSATVERLGLPRRALGEAMGEALTLAVPPRELIQSVRWGPVPHRQRPSSVTFIWNGEWDRHRGDLRFSSRYELIRELDIHRDALTRTRRFHELAARLAAGRPWQSHQQGVLLNTRARILTYLQAYLGFLDDMAAHGFNAARGKDALGVAVSRNGGLLKINRGLHRLAMAQYLGLETVPVRVQAVHRQWWHEVVGSARGADALERLRDALGRCVPESAPGVEGLAPPAQDFHWPAPRG</sequence>
<dbReference type="RefSeq" id="WP_311885239.1">
    <property type="nucleotide sequence ID" value="NZ_CP119391.1"/>
</dbReference>